<reference evidence="2" key="1">
    <citation type="submission" date="2010-05" db="EMBL/GenBank/DDBJ databases">
        <title>The Genome Sequence of Magnaporthe poae strain ATCC 64411.</title>
        <authorList>
            <consortium name="The Broad Institute Genome Sequencing Platform"/>
            <consortium name="Broad Institute Genome Sequencing Center for Infectious Disease"/>
            <person name="Ma L.-J."/>
            <person name="Dead R."/>
            <person name="Young S."/>
            <person name="Zeng Q."/>
            <person name="Koehrsen M."/>
            <person name="Alvarado L."/>
            <person name="Berlin A."/>
            <person name="Chapman S.B."/>
            <person name="Chen Z."/>
            <person name="Freedman E."/>
            <person name="Gellesch M."/>
            <person name="Goldberg J."/>
            <person name="Griggs A."/>
            <person name="Gujja S."/>
            <person name="Heilman E.R."/>
            <person name="Heiman D."/>
            <person name="Hepburn T."/>
            <person name="Howarth C."/>
            <person name="Jen D."/>
            <person name="Larson L."/>
            <person name="Mehta T."/>
            <person name="Neiman D."/>
            <person name="Pearson M."/>
            <person name="Roberts A."/>
            <person name="Saif S."/>
            <person name="Shea T."/>
            <person name="Shenoy N."/>
            <person name="Sisk P."/>
            <person name="Stolte C."/>
            <person name="Sykes S."/>
            <person name="Walk T."/>
            <person name="White J."/>
            <person name="Yandava C."/>
            <person name="Haas B."/>
            <person name="Nusbaum C."/>
            <person name="Birren B."/>
        </authorList>
    </citation>
    <scope>NUCLEOTIDE SEQUENCE</scope>
    <source>
        <strain evidence="2">ATCC 64411</strain>
    </source>
</reference>
<proteinExistence type="predicted"/>
<reference evidence="3" key="5">
    <citation type="submission" date="2015-06" db="UniProtKB">
        <authorList>
            <consortium name="EnsemblFungi"/>
        </authorList>
    </citation>
    <scope>IDENTIFICATION</scope>
    <source>
        <strain evidence="3">ATCC 64411</strain>
    </source>
</reference>
<dbReference type="AlphaFoldDB" id="A0A0C4ED33"/>
<evidence type="ECO:0000313" key="4">
    <source>
        <dbReference type="Proteomes" id="UP000011715"/>
    </source>
</evidence>
<reference evidence="3" key="4">
    <citation type="journal article" date="2015" name="G3 (Bethesda)">
        <title>Genome sequences of three phytopathogenic species of the Magnaporthaceae family of fungi.</title>
        <authorList>
            <person name="Okagaki L.H."/>
            <person name="Nunes C.C."/>
            <person name="Sailsbery J."/>
            <person name="Clay B."/>
            <person name="Brown D."/>
            <person name="John T."/>
            <person name="Oh Y."/>
            <person name="Young N."/>
            <person name="Fitzgerald M."/>
            <person name="Haas B.J."/>
            <person name="Zeng Q."/>
            <person name="Young S."/>
            <person name="Adiconis X."/>
            <person name="Fan L."/>
            <person name="Levin J.Z."/>
            <person name="Mitchell T.K."/>
            <person name="Okubara P.A."/>
            <person name="Farman M.L."/>
            <person name="Kohn L.M."/>
            <person name="Birren B."/>
            <person name="Ma L.-J."/>
            <person name="Dean R.A."/>
        </authorList>
    </citation>
    <scope>NUCLEOTIDE SEQUENCE</scope>
    <source>
        <strain evidence="3">ATCC 64411 / 73-15</strain>
    </source>
</reference>
<dbReference type="EnsemblFungi" id="MAPG_10626T0">
    <property type="protein sequence ID" value="MAPG_10626T0"/>
    <property type="gene ID" value="MAPG_10626"/>
</dbReference>
<reference evidence="2" key="3">
    <citation type="submission" date="2011-03" db="EMBL/GenBank/DDBJ databases">
        <title>Annotation of Magnaporthe poae ATCC 64411.</title>
        <authorList>
            <person name="Ma L.-J."/>
            <person name="Dead R."/>
            <person name="Young S.K."/>
            <person name="Zeng Q."/>
            <person name="Gargeya S."/>
            <person name="Fitzgerald M."/>
            <person name="Haas B."/>
            <person name="Abouelleil A."/>
            <person name="Alvarado L."/>
            <person name="Arachchi H.M."/>
            <person name="Berlin A."/>
            <person name="Brown A."/>
            <person name="Chapman S.B."/>
            <person name="Chen Z."/>
            <person name="Dunbar C."/>
            <person name="Freedman E."/>
            <person name="Gearin G."/>
            <person name="Gellesch M."/>
            <person name="Goldberg J."/>
            <person name="Griggs A."/>
            <person name="Gujja S."/>
            <person name="Heiman D."/>
            <person name="Howarth C."/>
            <person name="Larson L."/>
            <person name="Lui A."/>
            <person name="MacDonald P.J.P."/>
            <person name="Mehta T."/>
            <person name="Montmayeur A."/>
            <person name="Murphy C."/>
            <person name="Neiman D."/>
            <person name="Pearson M."/>
            <person name="Priest M."/>
            <person name="Roberts A."/>
            <person name="Saif S."/>
            <person name="Shea T."/>
            <person name="Shenoy N."/>
            <person name="Sisk P."/>
            <person name="Stolte C."/>
            <person name="Sykes S."/>
            <person name="Yandava C."/>
            <person name="Wortman J."/>
            <person name="Nusbaum C."/>
            <person name="Birren B."/>
        </authorList>
    </citation>
    <scope>NUCLEOTIDE SEQUENCE</scope>
    <source>
        <strain evidence="2">ATCC 64411</strain>
    </source>
</reference>
<feature type="domain" description="Heterokaryon incompatibility" evidence="1">
    <location>
        <begin position="52"/>
        <end position="226"/>
    </location>
</feature>
<protein>
    <recommendedName>
        <fullName evidence="1">Heterokaryon incompatibility domain-containing protein</fullName>
    </recommendedName>
</protein>
<evidence type="ECO:0000259" key="1">
    <source>
        <dbReference type="Pfam" id="PF06985"/>
    </source>
</evidence>
<dbReference type="STRING" id="644358.A0A0C4ED33"/>
<dbReference type="PANTHER" id="PTHR24148">
    <property type="entry name" value="ANKYRIN REPEAT DOMAIN-CONTAINING PROTEIN 39 HOMOLOG-RELATED"/>
    <property type="match status" value="1"/>
</dbReference>
<dbReference type="OrthoDB" id="5242632at2759"/>
<dbReference type="EMBL" id="ADBL01002377">
    <property type="status" value="NOT_ANNOTATED_CDS"/>
    <property type="molecule type" value="Genomic_DNA"/>
</dbReference>
<gene>
    <name evidence="2" type="ORF">MAPG_10626</name>
</gene>
<accession>A0A0C4ED33</accession>
<evidence type="ECO:0000313" key="3">
    <source>
        <dbReference type="EnsemblFungi" id="MAPG_10626T0"/>
    </source>
</evidence>
<dbReference type="PANTHER" id="PTHR24148:SF64">
    <property type="entry name" value="HETEROKARYON INCOMPATIBILITY DOMAIN-CONTAINING PROTEIN"/>
    <property type="match status" value="1"/>
</dbReference>
<reference evidence="4" key="2">
    <citation type="submission" date="2010-05" db="EMBL/GenBank/DDBJ databases">
        <title>The genome sequence of Magnaporthe poae strain ATCC 64411.</title>
        <authorList>
            <person name="Ma L.-J."/>
            <person name="Dead R."/>
            <person name="Young S."/>
            <person name="Zeng Q."/>
            <person name="Koehrsen M."/>
            <person name="Alvarado L."/>
            <person name="Berlin A."/>
            <person name="Chapman S.B."/>
            <person name="Chen Z."/>
            <person name="Freedman E."/>
            <person name="Gellesch M."/>
            <person name="Goldberg J."/>
            <person name="Griggs A."/>
            <person name="Gujja S."/>
            <person name="Heilman E.R."/>
            <person name="Heiman D."/>
            <person name="Hepburn T."/>
            <person name="Howarth C."/>
            <person name="Jen D."/>
            <person name="Larson L."/>
            <person name="Mehta T."/>
            <person name="Neiman D."/>
            <person name="Pearson M."/>
            <person name="Roberts A."/>
            <person name="Saif S."/>
            <person name="Shea T."/>
            <person name="Shenoy N."/>
            <person name="Sisk P."/>
            <person name="Stolte C."/>
            <person name="Sykes S."/>
            <person name="Walk T."/>
            <person name="White J."/>
            <person name="Yandava C."/>
            <person name="Haas B."/>
            <person name="Nusbaum C."/>
            <person name="Birren B."/>
        </authorList>
    </citation>
    <scope>NUCLEOTIDE SEQUENCE [LARGE SCALE GENOMIC DNA]</scope>
    <source>
        <strain evidence="4">ATCC 64411 / 73-15</strain>
    </source>
</reference>
<dbReference type="Pfam" id="PF26639">
    <property type="entry name" value="Het-6_barrel"/>
    <property type="match status" value="1"/>
</dbReference>
<dbReference type="EMBL" id="GL876975">
    <property type="protein sequence ID" value="KLU90775.1"/>
    <property type="molecule type" value="Genomic_DNA"/>
</dbReference>
<keyword evidence="4" id="KW-1185">Reference proteome</keyword>
<dbReference type="eggNOG" id="ENOG502RUEI">
    <property type="taxonomic scope" value="Eukaryota"/>
</dbReference>
<dbReference type="InterPro" id="IPR010730">
    <property type="entry name" value="HET"/>
</dbReference>
<dbReference type="InterPro" id="IPR052895">
    <property type="entry name" value="HetReg/Transcr_Mod"/>
</dbReference>
<dbReference type="Proteomes" id="UP000011715">
    <property type="component" value="Unassembled WGS sequence"/>
</dbReference>
<dbReference type="VEuPathDB" id="FungiDB:MAPG_10626"/>
<dbReference type="Pfam" id="PF06985">
    <property type="entry name" value="HET"/>
    <property type="match status" value="1"/>
</dbReference>
<organism evidence="3 4">
    <name type="scientific">Magnaporthiopsis poae (strain ATCC 64411 / 73-15)</name>
    <name type="common">Kentucky bluegrass fungus</name>
    <name type="synonym">Magnaporthe poae</name>
    <dbReference type="NCBI Taxonomy" id="644358"/>
    <lineage>
        <taxon>Eukaryota</taxon>
        <taxon>Fungi</taxon>
        <taxon>Dikarya</taxon>
        <taxon>Ascomycota</taxon>
        <taxon>Pezizomycotina</taxon>
        <taxon>Sordariomycetes</taxon>
        <taxon>Sordariomycetidae</taxon>
        <taxon>Magnaporthales</taxon>
        <taxon>Magnaporthaceae</taxon>
        <taxon>Magnaporthiopsis</taxon>
    </lineage>
</organism>
<name>A0A0C4ED33_MAGP6</name>
<sequence>MPSTHPCYQYSPLPKGHVRLLKLLPGGFEDELAGELTAVDLADCTPESKLSFEAVSYVWGSPEKPFRLFTPGGSVISLTASLHSLLRRIRLPHESRLLWADALCINQRDTAEKGEQVALMALIYNSARRVLADLGEAADDTWLALAAIDRYWRLGARCGIDEHLFGRWLTPTQTASLLGVDLKHLSGSSIASEAPSGGAAMDAAEREAVARLLGRPWFTRVWIIQEFVLAREVVMLCGMVAVDWRHLFAVCLAYQGLERSPAAAAIDGQLRSLFQFWGIAFLRCVRRLTQHAEGRALLELLSAFSEGRMARHLINPSLSTLLSYFRGSQATLPRDRYFALLKISSDYAEGGDSITSINPDYAAPADQIVLRFAMLLIRGDGAAEMFARSGLWRQKNINLPSWVDDFTVERSPAADAILVRCSHKPAGDGGFEVVSHPNLPGVIRVKAYHAGTIMEQMVAQPSLADSSGLLERMAGNFDHHILQGVRFFQEHSDLIGERCQGRPVHPTTINIARAMALTLSFGGDAICPRRDTESVFWSAFFWTSSLIRSPEFLEFLSLREFASLGEELVIAALKEMVLDGATDLLGLVLGGDFTPAITDEGYFANVPSVARNGDQVWIVQGCSFPMVLRKQEDRDHASNVGMFQLVGPCYVHGLMNGEALQRPGFSFDSVTIC</sequence>
<evidence type="ECO:0000313" key="2">
    <source>
        <dbReference type="EMBL" id="KLU90775.1"/>
    </source>
</evidence>